<keyword evidence="1" id="KW-0812">Transmembrane</keyword>
<evidence type="ECO:0008006" key="4">
    <source>
        <dbReference type="Google" id="ProtNLM"/>
    </source>
</evidence>
<sequence>MYMDVKTDMLKKWTVHAAVLLTVRLGIVILCIKHGALAERSPVWLVTSVWNGIRVGAPFVILLLLYALACNQVLAALLQAAVLHGSSWLERGLDLWYERTRPDMGALMTATSYSVPSSYTMNATAFLGCAAYLTITEQRLTLLQKLLFIIGMTCLTVCAIRGGVAMGLHAPASIWAGVWAGIGWLLVCMLFHHFGRFAARQQT</sequence>
<dbReference type="AlphaFoldDB" id="A0AA41XBB7"/>
<feature type="transmembrane region" description="Helical" evidence="1">
    <location>
        <begin position="44"/>
        <end position="69"/>
    </location>
</feature>
<dbReference type="RefSeq" id="WP_254760261.1">
    <property type="nucleotide sequence ID" value="NZ_JANCLT010000011.1"/>
</dbReference>
<comment type="caution">
    <text evidence="2">The sequence shown here is derived from an EMBL/GenBank/DDBJ whole genome shotgun (WGS) entry which is preliminary data.</text>
</comment>
<feature type="transmembrane region" description="Helical" evidence="1">
    <location>
        <begin position="147"/>
        <end position="168"/>
    </location>
</feature>
<feature type="transmembrane region" description="Helical" evidence="1">
    <location>
        <begin position="174"/>
        <end position="194"/>
    </location>
</feature>
<dbReference type="Proteomes" id="UP001156102">
    <property type="component" value="Unassembled WGS sequence"/>
</dbReference>
<evidence type="ECO:0000313" key="3">
    <source>
        <dbReference type="Proteomes" id="UP001156102"/>
    </source>
</evidence>
<reference evidence="2" key="1">
    <citation type="submission" date="2022-07" db="EMBL/GenBank/DDBJ databases">
        <authorList>
            <person name="Li W.-J."/>
            <person name="Deng Q.-Q."/>
        </authorList>
    </citation>
    <scope>NUCLEOTIDE SEQUENCE</scope>
    <source>
        <strain evidence="2">SYSU M60031</strain>
    </source>
</reference>
<dbReference type="SUPFAM" id="SSF48317">
    <property type="entry name" value="Acid phosphatase/Vanadium-dependent haloperoxidase"/>
    <property type="match status" value="1"/>
</dbReference>
<feature type="transmembrane region" description="Helical" evidence="1">
    <location>
        <begin position="117"/>
        <end position="135"/>
    </location>
</feature>
<keyword evidence="3" id="KW-1185">Reference proteome</keyword>
<proteinExistence type="predicted"/>
<evidence type="ECO:0000256" key="1">
    <source>
        <dbReference type="SAM" id="Phobius"/>
    </source>
</evidence>
<feature type="transmembrane region" description="Helical" evidence="1">
    <location>
        <begin position="13"/>
        <end position="32"/>
    </location>
</feature>
<keyword evidence="1" id="KW-0472">Membrane</keyword>
<dbReference type="EMBL" id="JANCLT010000011">
    <property type="protein sequence ID" value="MCP8970340.1"/>
    <property type="molecule type" value="Genomic_DNA"/>
</dbReference>
<dbReference type="InterPro" id="IPR036938">
    <property type="entry name" value="PAP2/HPO_sf"/>
</dbReference>
<organism evidence="2 3">
    <name type="scientific">Ectobacillus ponti</name>
    <dbReference type="NCBI Taxonomy" id="2961894"/>
    <lineage>
        <taxon>Bacteria</taxon>
        <taxon>Bacillati</taxon>
        <taxon>Bacillota</taxon>
        <taxon>Bacilli</taxon>
        <taxon>Bacillales</taxon>
        <taxon>Bacillaceae</taxon>
        <taxon>Ectobacillus</taxon>
    </lineage>
</organism>
<keyword evidence="1" id="KW-1133">Transmembrane helix</keyword>
<name>A0AA41XBB7_9BACI</name>
<evidence type="ECO:0000313" key="2">
    <source>
        <dbReference type="EMBL" id="MCP8970340.1"/>
    </source>
</evidence>
<accession>A0AA41XBB7</accession>
<protein>
    <recommendedName>
        <fullName evidence="4">Phosphatidic acid phosphatase type 2/haloperoxidase domain-containing protein</fullName>
    </recommendedName>
</protein>
<gene>
    <name evidence="2" type="ORF">NK662_17605</name>
</gene>